<keyword evidence="2" id="KW-0596">Phosphopantetheine</keyword>
<dbReference type="InterPro" id="IPR020841">
    <property type="entry name" value="PKS_Beta-ketoAc_synthase_dom"/>
</dbReference>
<feature type="domain" description="Ketosynthase family 3 (KS3)" evidence="9">
    <location>
        <begin position="34"/>
        <end position="460"/>
    </location>
</feature>
<evidence type="ECO:0000259" key="8">
    <source>
        <dbReference type="PROSITE" id="PS50075"/>
    </source>
</evidence>
<reference evidence="10 11" key="1">
    <citation type="submission" date="2019-08" db="EMBL/GenBank/DDBJ databases">
        <title>Draft genome for granaticin producer strain Streptomyces parvus C05.</title>
        <authorList>
            <person name="Gonzalez-Pimentel J.L."/>
        </authorList>
    </citation>
    <scope>NUCLEOTIDE SEQUENCE [LARGE SCALE GENOMIC DNA]</scope>
    <source>
        <strain evidence="10 11">C05</strain>
    </source>
</reference>
<dbReference type="PROSITE" id="PS50075">
    <property type="entry name" value="CARRIER"/>
    <property type="match status" value="1"/>
</dbReference>
<dbReference type="SUPFAM" id="SSF52151">
    <property type="entry name" value="FabD/lysophospholipase-like"/>
    <property type="match status" value="1"/>
</dbReference>
<dbReference type="PROSITE" id="PS00012">
    <property type="entry name" value="PHOSPHOPANTETHEINE"/>
    <property type="match status" value="1"/>
</dbReference>
<dbReference type="AlphaFoldDB" id="A0A5D4JS16"/>
<proteinExistence type="predicted"/>
<protein>
    <submittedName>
        <fullName evidence="10">Type I polyketide synthase</fullName>
    </submittedName>
</protein>
<dbReference type="InterPro" id="IPR032821">
    <property type="entry name" value="PKS_assoc"/>
</dbReference>
<keyword evidence="4" id="KW-0808">Transferase</keyword>
<dbReference type="InterPro" id="IPR050091">
    <property type="entry name" value="PKS_NRPS_Biosynth_Enz"/>
</dbReference>
<dbReference type="FunFam" id="3.40.47.10:FF:000019">
    <property type="entry name" value="Polyketide synthase type I"/>
    <property type="match status" value="1"/>
</dbReference>
<keyword evidence="6" id="KW-0511">Multifunctional enzyme</keyword>
<dbReference type="GO" id="GO:0004315">
    <property type="term" value="F:3-oxoacyl-[acyl-carrier-protein] synthase activity"/>
    <property type="evidence" value="ECO:0007669"/>
    <property type="project" value="InterPro"/>
</dbReference>
<evidence type="ECO:0000259" key="9">
    <source>
        <dbReference type="PROSITE" id="PS52004"/>
    </source>
</evidence>
<dbReference type="FunFam" id="3.40.366.10:FF:000002">
    <property type="entry name" value="Probable polyketide synthase 2"/>
    <property type="match status" value="1"/>
</dbReference>
<dbReference type="SMART" id="SM00823">
    <property type="entry name" value="PKS_PP"/>
    <property type="match status" value="1"/>
</dbReference>
<dbReference type="InterPro" id="IPR016035">
    <property type="entry name" value="Acyl_Trfase/lysoPLipase"/>
</dbReference>
<dbReference type="Gene3D" id="3.30.70.3290">
    <property type="match status" value="1"/>
</dbReference>
<dbReference type="Pfam" id="PF02801">
    <property type="entry name" value="Ketoacyl-synt_C"/>
    <property type="match status" value="1"/>
</dbReference>
<evidence type="ECO:0000313" key="11">
    <source>
        <dbReference type="Proteomes" id="UP000323242"/>
    </source>
</evidence>
<dbReference type="SMART" id="SM00827">
    <property type="entry name" value="PKS_AT"/>
    <property type="match status" value="1"/>
</dbReference>
<dbReference type="InterPro" id="IPR006162">
    <property type="entry name" value="Ppantetheine_attach_site"/>
</dbReference>
<dbReference type="PANTHER" id="PTHR43775:SF51">
    <property type="entry name" value="INACTIVE PHENOLPHTHIOCEROL SYNTHESIS POLYKETIDE SYNTHASE TYPE I PKS1-RELATED"/>
    <property type="match status" value="1"/>
</dbReference>
<dbReference type="PROSITE" id="PS52004">
    <property type="entry name" value="KS3_2"/>
    <property type="match status" value="1"/>
</dbReference>
<dbReference type="Gene3D" id="3.40.47.10">
    <property type="match status" value="1"/>
</dbReference>
<dbReference type="Pfam" id="PF00550">
    <property type="entry name" value="PP-binding"/>
    <property type="match status" value="1"/>
</dbReference>
<dbReference type="InterPro" id="IPR014030">
    <property type="entry name" value="Ketoacyl_synth_N"/>
</dbReference>
<dbReference type="Pfam" id="PF08990">
    <property type="entry name" value="Docking"/>
    <property type="match status" value="1"/>
</dbReference>
<dbReference type="Pfam" id="PF00109">
    <property type="entry name" value="ketoacyl-synt"/>
    <property type="match status" value="1"/>
</dbReference>
<evidence type="ECO:0000313" key="10">
    <source>
        <dbReference type="EMBL" id="TYR66393.1"/>
    </source>
</evidence>
<dbReference type="Pfam" id="PF00698">
    <property type="entry name" value="Acyl_transf_1"/>
    <property type="match status" value="1"/>
</dbReference>
<evidence type="ECO:0000256" key="1">
    <source>
        <dbReference type="ARBA" id="ARBA00001957"/>
    </source>
</evidence>
<feature type="domain" description="Carrier" evidence="8">
    <location>
        <begin position="953"/>
        <end position="1028"/>
    </location>
</feature>
<evidence type="ECO:0000256" key="6">
    <source>
        <dbReference type="ARBA" id="ARBA00023268"/>
    </source>
</evidence>
<dbReference type="CDD" id="cd00833">
    <property type="entry name" value="PKS"/>
    <property type="match status" value="1"/>
</dbReference>
<dbReference type="SUPFAM" id="SSF55048">
    <property type="entry name" value="Probable ACP-binding domain of malonyl-CoA ACP transacylase"/>
    <property type="match status" value="1"/>
</dbReference>
<dbReference type="InterPro" id="IPR020806">
    <property type="entry name" value="PKS_PP-bd"/>
</dbReference>
<evidence type="ECO:0000256" key="2">
    <source>
        <dbReference type="ARBA" id="ARBA00022450"/>
    </source>
</evidence>
<keyword evidence="3" id="KW-0597">Phosphoprotein</keyword>
<sequence length="1034" mass="109223">MTVPDERLVEALRASLLENERLREDNERITDAANEPIAIVAMACRLPGGVASPEDLWRLVSEGGDGISGFPENRGWKLADVFDPDPDRPGKSYVKEGGFLHGAGGFDAAFFGISDREALAMDPQQRLLLETSWEVFERAGITPASVRGSDTGVFAGLMYHDYASGAETLPEGVDSFLGMGRSGSVLSGRVSYAMDLGGPSVTLDTACSSSLVALHLAAQALRAGECAMALAGGVTVMSTPGPFIDFSRQRALARDARIKAFAGTADGTSWSEGAGVLLLERLSDARRLGHQVLAVVRGSAVNQDGASNGLTAPNGPSQERVIRRALANARLTAADIDAVEAHGTGTTLGDPIEAQALLATYGRDRPADSPLWLGSLKSNIGHAQAAAGVAGVIKTVMAMRHGVLPRTLHVDRPTDKVDWTTGAVELLTEARPWPETGRPRRAGVSSFGVSGTNAHVVLEGVTDEPTGPAAPATAGRPAGSSAVPWVLSGKTPAALRAQAERLLGFVEGADDLDPVEVGHALVATRTAFDHRAAVVADDRAGLLHDLRLLSRDEPAPGIVRGSRTPGGLAVLFTGQGSQHPGMGRELYEAYPVFAAAFDAICAELDGHLGRSLRDLVFADSDDEGLLDRTGFAQPALFAVEVALFRLMESWGVRPGHVAGHSIGELAAAHVAGVWSPADAAALVAARGRLMQELPPGGAMVALQATEEEITPLLTPRVAVAGVNGPRSVVVSGDESAVEEFAGYFVSLGRKVKRLRVSHAFHSPHMDPMLEEFGRVAAKLSYTEPSIPVVSNTTGRVAEPGLLTSPRYWVDHVRGAVRFMDGIRALQERGVMTFLELGPSGVLTAMGPDCVTGDTAPITFVQALRQGAPESRTAVTALGQLFARGVPADLTALLPGRRRTELPTYAFQHRHYWLEGTTSMEENTEDAQGSADVREKLVRSLSGLSAGAQADLLVDLVIAEATVAMSVLEDPPEDALDAESPFFEIGFNSLSAVELRNRLVEATGVPLTPMLLFDYPTPEFVADFLLEQLQPELNS</sequence>
<keyword evidence="5" id="KW-0045">Antibiotic biosynthesis</keyword>
<dbReference type="EMBL" id="VSZQ01000003">
    <property type="protein sequence ID" value="TYR66393.1"/>
    <property type="molecule type" value="Genomic_DNA"/>
</dbReference>
<dbReference type="InterPro" id="IPR016036">
    <property type="entry name" value="Malonyl_transacylase_ACP-bd"/>
</dbReference>
<evidence type="ECO:0000256" key="7">
    <source>
        <dbReference type="ARBA" id="ARBA00023315"/>
    </source>
</evidence>
<dbReference type="Gene3D" id="3.40.366.10">
    <property type="entry name" value="Malonyl-Coenzyme A Acyl Carrier Protein, domain 2"/>
    <property type="match status" value="1"/>
</dbReference>
<dbReference type="InterPro" id="IPR001227">
    <property type="entry name" value="Ac_transferase_dom_sf"/>
</dbReference>
<dbReference type="InterPro" id="IPR014031">
    <property type="entry name" value="Ketoacyl_synth_C"/>
</dbReference>
<dbReference type="InterPro" id="IPR009081">
    <property type="entry name" value="PP-bd_ACP"/>
</dbReference>
<dbReference type="InterPro" id="IPR036736">
    <property type="entry name" value="ACP-like_sf"/>
</dbReference>
<dbReference type="Proteomes" id="UP000323242">
    <property type="component" value="Unassembled WGS sequence"/>
</dbReference>
<dbReference type="InterPro" id="IPR015083">
    <property type="entry name" value="NorB/c/GfsB-D-like_docking"/>
</dbReference>
<evidence type="ECO:0000256" key="3">
    <source>
        <dbReference type="ARBA" id="ARBA00022553"/>
    </source>
</evidence>
<evidence type="ECO:0000256" key="4">
    <source>
        <dbReference type="ARBA" id="ARBA00022679"/>
    </source>
</evidence>
<accession>A0A5D4JS16</accession>
<dbReference type="GO" id="GO:0033068">
    <property type="term" value="P:macrolide biosynthetic process"/>
    <property type="evidence" value="ECO:0007669"/>
    <property type="project" value="UniProtKB-ARBA"/>
</dbReference>
<keyword evidence="11" id="KW-1185">Reference proteome</keyword>
<dbReference type="PROSITE" id="PS00606">
    <property type="entry name" value="KS3_1"/>
    <property type="match status" value="1"/>
</dbReference>
<dbReference type="SUPFAM" id="SSF53901">
    <property type="entry name" value="Thiolase-like"/>
    <property type="match status" value="1"/>
</dbReference>
<organism evidence="10 11">
    <name type="scientific">Streptomyces parvus</name>
    <dbReference type="NCBI Taxonomy" id="66428"/>
    <lineage>
        <taxon>Bacteria</taxon>
        <taxon>Bacillati</taxon>
        <taxon>Actinomycetota</taxon>
        <taxon>Actinomycetes</taxon>
        <taxon>Kitasatosporales</taxon>
        <taxon>Streptomycetaceae</taxon>
        <taxon>Streptomyces</taxon>
    </lineage>
</organism>
<dbReference type="Gene3D" id="1.10.1200.10">
    <property type="entry name" value="ACP-like"/>
    <property type="match status" value="1"/>
</dbReference>
<keyword evidence="7" id="KW-0012">Acyltransferase</keyword>
<comment type="cofactor">
    <cofactor evidence="1">
        <name>pantetheine 4'-phosphate</name>
        <dbReference type="ChEBI" id="CHEBI:47942"/>
    </cofactor>
</comment>
<dbReference type="SUPFAM" id="SSF47336">
    <property type="entry name" value="ACP-like"/>
    <property type="match status" value="1"/>
</dbReference>
<dbReference type="InterPro" id="IPR018201">
    <property type="entry name" value="Ketoacyl_synth_AS"/>
</dbReference>
<comment type="caution">
    <text evidence="10">The sequence shown here is derived from an EMBL/GenBank/DDBJ whole genome shotgun (WGS) entry which is preliminary data.</text>
</comment>
<dbReference type="PANTHER" id="PTHR43775">
    <property type="entry name" value="FATTY ACID SYNTHASE"/>
    <property type="match status" value="1"/>
</dbReference>
<dbReference type="SMART" id="SM00825">
    <property type="entry name" value="PKS_KS"/>
    <property type="match status" value="1"/>
</dbReference>
<evidence type="ECO:0000256" key="5">
    <source>
        <dbReference type="ARBA" id="ARBA00023194"/>
    </source>
</evidence>
<dbReference type="GO" id="GO:0031177">
    <property type="term" value="F:phosphopantetheine binding"/>
    <property type="evidence" value="ECO:0007669"/>
    <property type="project" value="InterPro"/>
</dbReference>
<dbReference type="InterPro" id="IPR016039">
    <property type="entry name" value="Thiolase-like"/>
</dbReference>
<dbReference type="GO" id="GO:0006633">
    <property type="term" value="P:fatty acid biosynthetic process"/>
    <property type="evidence" value="ECO:0007669"/>
    <property type="project" value="InterPro"/>
</dbReference>
<dbReference type="Pfam" id="PF16197">
    <property type="entry name" value="KAsynt_C_assoc"/>
    <property type="match status" value="1"/>
</dbReference>
<name>A0A5D4JS16_9ACTN</name>
<gene>
    <name evidence="10" type="ORF">FY004_00930</name>
</gene>
<dbReference type="InterPro" id="IPR014043">
    <property type="entry name" value="Acyl_transferase_dom"/>
</dbReference>
<dbReference type="GO" id="GO:0004312">
    <property type="term" value="F:fatty acid synthase activity"/>
    <property type="evidence" value="ECO:0007669"/>
    <property type="project" value="TreeGrafter"/>
</dbReference>